<dbReference type="InterPro" id="IPR021109">
    <property type="entry name" value="Peptidase_aspartic_dom_sf"/>
</dbReference>
<keyword evidence="4" id="KW-0645">Protease</keyword>
<dbReference type="AlphaFoldDB" id="A0A6A6U4B4"/>
<dbReference type="Gene3D" id="2.40.70.10">
    <property type="entry name" value="Acid Proteases"/>
    <property type="match status" value="2"/>
</dbReference>
<dbReference type="GO" id="GO:0000324">
    <property type="term" value="C:fungal-type vacuole"/>
    <property type="evidence" value="ECO:0007669"/>
    <property type="project" value="TreeGrafter"/>
</dbReference>
<dbReference type="InterPro" id="IPR034164">
    <property type="entry name" value="Pepsin-like_dom"/>
</dbReference>
<comment type="similarity">
    <text evidence="1">Belongs to the peptidase A1 family.</text>
</comment>
<keyword evidence="5" id="KW-1185">Reference proteome</keyword>
<proteinExistence type="inferred from homology"/>
<keyword evidence="2" id="KW-0732">Signal</keyword>
<dbReference type="InterPro" id="IPR001461">
    <property type="entry name" value="Aspartic_peptidase_A1"/>
</dbReference>
<dbReference type="EMBL" id="MU004239">
    <property type="protein sequence ID" value="KAF2666123.1"/>
    <property type="molecule type" value="Genomic_DNA"/>
</dbReference>
<evidence type="ECO:0000313" key="5">
    <source>
        <dbReference type="Proteomes" id="UP000799302"/>
    </source>
</evidence>
<feature type="domain" description="Peptidase A1" evidence="3">
    <location>
        <begin position="69"/>
        <end position="378"/>
    </location>
</feature>
<dbReference type="GO" id="GO:0006508">
    <property type="term" value="P:proteolysis"/>
    <property type="evidence" value="ECO:0007669"/>
    <property type="project" value="UniProtKB-KW"/>
</dbReference>
<protein>
    <submittedName>
        <fullName evidence="4">Acid protease</fullName>
    </submittedName>
</protein>
<keyword evidence="4" id="KW-0378">Hydrolase</keyword>
<dbReference type="PRINTS" id="PR00792">
    <property type="entry name" value="PEPSIN"/>
</dbReference>
<dbReference type="OrthoDB" id="771136at2759"/>
<dbReference type="PANTHER" id="PTHR47966">
    <property type="entry name" value="BETA-SITE APP-CLEAVING ENZYME, ISOFORM A-RELATED"/>
    <property type="match status" value="1"/>
</dbReference>
<name>A0A6A6U4B4_9PEZI</name>
<evidence type="ECO:0000256" key="1">
    <source>
        <dbReference type="ARBA" id="ARBA00007447"/>
    </source>
</evidence>
<evidence type="ECO:0000313" key="4">
    <source>
        <dbReference type="EMBL" id="KAF2666123.1"/>
    </source>
</evidence>
<dbReference type="Pfam" id="PF00026">
    <property type="entry name" value="Asp"/>
    <property type="match status" value="1"/>
</dbReference>
<dbReference type="SUPFAM" id="SSF50630">
    <property type="entry name" value="Acid proteases"/>
    <property type="match status" value="1"/>
</dbReference>
<evidence type="ECO:0000259" key="3">
    <source>
        <dbReference type="PROSITE" id="PS51767"/>
    </source>
</evidence>
<dbReference type="PROSITE" id="PS51767">
    <property type="entry name" value="PEPTIDASE_A1"/>
    <property type="match status" value="1"/>
</dbReference>
<gene>
    <name evidence="4" type="ORF">BT63DRAFT_50187</name>
</gene>
<dbReference type="InterPro" id="IPR033121">
    <property type="entry name" value="PEPTIDASE_A1"/>
</dbReference>
<feature type="signal peptide" evidence="2">
    <location>
        <begin position="1"/>
        <end position="30"/>
    </location>
</feature>
<reference evidence="4" key="1">
    <citation type="journal article" date="2020" name="Stud. Mycol.">
        <title>101 Dothideomycetes genomes: a test case for predicting lifestyles and emergence of pathogens.</title>
        <authorList>
            <person name="Haridas S."/>
            <person name="Albert R."/>
            <person name="Binder M."/>
            <person name="Bloem J."/>
            <person name="Labutti K."/>
            <person name="Salamov A."/>
            <person name="Andreopoulos B."/>
            <person name="Baker S."/>
            <person name="Barry K."/>
            <person name="Bills G."/>
            <person name="Bluhm B."/>
            <person name="Cannon C."/>
            <person name="Castanera R."/>
            <person name="Culley D."/>
            <person name="Daum C."/>
            <person name="Ezra D."/>
            <person name="Gonzalez J."/>
            <person name="Henrissat B."/>
            <person name="Kuo A."/>
            <person name="Liang C."/>
            <person name="Lipzen A."/>
            <person name="Lutzoni F."/>
            <person name="Magnuson J."/>
            <person name="Mondo S."/>
            <person name="Nolan M."/>
            <person name="Ohm R."/>
            <person name="Pangilinan J."/>
            <person name="Park H.-J."/>
            <person name="Ramirez L."/>
            <person name="Alfaro M."/>
            <person name="Sun H."/>
            <person name="Tritt A."/>
            <person name="Yoshinaga Y."/>
            <person name="Zwiers L.-H."/>
            <person name="Turgeon B."/>
            <person name="Goodwin S."/>
            <person name="Spatafora J."/>
            <person name="Crous P."/>
            <person name="Grigoriev I."/>
        </authorList>
    </citation>
    <scope>NUCLEOTIDE SEQUENCE</scope>
    <source>
        <strain evidence="4">CBS 115976</strain>
    </source>
</reference>
<feature type="chain" id="PRO_5025569331" evidence="2">
    <location>
        <begin position="31"/>
        <end position="378"/>
    </location>
</feature>
<dbReference type="GO" id="GO:0004190">
    <property type="term" value="F:aspartic-type endopeptidase activity"/>
    <property type="evidence" value="ECO:0007669"/>
    <property type="project" value="InterPro"/>
</dbReference>
<accession>A0A6A6U4B4</accession>
<dbReference type="CDD" id="cd05471">
    <property type="entry name" value="pepsin_like"/>
    <property type="match status" value="1"/>
</dbReference>
<evidence type="ECO:0000256" key="2">
    <source>
        <dbReference type="SAM" id="SignalP"/>
    </source>
</evidence>
<sequence>MSWTNMLQPPRHWLWRALCLLSLLFISSQGEPSLTVWSPQPYSGEQTPLKPSIAETVNQKISIPFSPLFVARMTIGTPAQEIDVTLDLSWSDLFVPSKQCDRCIRHHKFNYAKSTTYWDLSKEGRLYYPPAAGAFKGTWARDIVSLGTIQAKQVEFLNFDRIEGDWIFYGGYDAVFGLSPFDPDDKQSLRNPLKALASSHELEQNLFSLVPPTYEKDGELLLGAIPEQYSNPSRPFTTMAINPISYQVGSWLANLRSVSFLDTKWQFEGKFIGLSTVFWPILLPQEQYLMFHAAIRGYQCDKLDELPNITIDIGGPRRLVLAASDYMWFSAGACFPYVYHIEGALGEGFEDVAVVLGRVFMKEWMGIFDFGNKEIRCK</sequence>
<dbReference type="Proteomes" id="UP000799302">
    <property type="component" value="Unassembled WGS sequence"/>
</dbReference>
<organism evidence="4 5">
    <name type="scientific">Microthyrium microscopicum</name>
    <dbReference type="NCBI Taxonomy" id="703497"/>
    <lineage>
        <taxon>Eukaryota</taxon>
        <taxon>Fungi</taxon>
        <taxon>Dikarya</taxon>
        <taxon>Ascomycota</taxon>
        <taxon>Pezizomycotina</taxon>
        <taxon>Dothideomycetes</taxon>
        <taxon>Dothideomycetes incertae sedis</taxon>
        <taxon>Microthyriales</taxon>
        <taxon>Microthyriaceae</taxon>
        <taxon>Microthyrium</taxon>
    </lineage>
</organism>
<dbReference type="PANTHER" id="PTHR47966:SF51">
    <property type="entry name" value="BETA-SITE APP-CLEAVING ENZYME, ISOFORM A-RELATED"/>
    <property type="match status" value="1"/>
</dbReference>